<reference evidence="5 7" key="2">
    <citation type="submission" date="2013-03" db="EMBL/GenBank/DDBJ databases">
        <title>The Genome Sequence of Enterococcus haemoperoxidus BAA-382 (PacBio/Illumina hybrid assembly).</title>
        <authorList>
            <consortium name="The Broad Institute Genomics Platform"/>
            <consortium name="The Broad Institute Genome Sequencing Center for Infectious Disease"/>
            <person name="Earl A."/>
            <person name="Russ C."/>
            <person name="Gilmore M."/>
            <person name="Surin D."/>
            <person name="Walker B."/>
            <person name="Young S."/>
            <person name="Zeng Q."/>
            <person name="Gargeya S."/>
            <person name="Fitzgerald M."/>
            <person name="Haas B."/>
            <person name="Abouelleil A."/>
            <person name="Allen A.W."/>
            <person name="Alvarado L."/>
            <person name="Arachchi H.M."/>
            <person name="Berlin A.M."/>
            <person name="Chapman S.B."/>
            <person name="Gainer-Dewar J."/>
            <person name="Goldberg J."/>
            <person name="Griggs A."/>
            <person name="Gujja S."/>
            <person name="Hansen M."/>
            <person name="Howarth C."/>
            <person name="Imamovic A."/>
            <person name="Ireland A."/>
            <person name="Larimer J."/>
            <person name="McCowan C."/>
            <person name="Murphy C."/>
            <person name="Pearson M."/>
            <person name="Poon T.W."/>
            <person name="Priest M."/>
            <person name="Roberts A."/>
            <person name="Saif S."/>
            <person name="Shea T."/>
            <person name="Sisk P."/>
            <person name="Sykes S."/>
            <person name="Wortman J."/>
            <person name="Nusbaum C."/>
            <person name="Birren B."/>
        </authorList>
    </citation>
    <scope>NUCLEOTIDE SEQUENCE [LARGE SCALE GENOMIC DNA]</scope>
    <source>
        <strain evidence="5 7">ATCC BAA-382</strain>
    </source>
</reference>
<evidence type="ECO:0000313" key="6">
    <source>
        <dbReference type="Proteomes" id="UP000013858"/>
    </source>
</evidence>
<accession>R2SPL6</accession>
<dbReference type="EMBL" id="AJAR01000014">
    <property type="protein sequence ID" value="EOH97165.1"/>
    <property type="molecule type" value="Genomic_DNA"/>
</dbReference>
<gene>
    <name evidence="5" type="ORF">I583_02613</name>
    <name evidence="4" type="ORF">UAW_01647</name>
</gene>
<evidence type="ECO:0000313" key="7">
    <source>
        <dbReference type="Proteomes" id="UP000014197"/>
    </source>
</evidence>
<dbReference type="Pfam" id="PF13731">
    <property type="entry name" value="WxL"/>
    <property type="match status" value="1"/>
</dbReference>
<keyword evidence="7" id="KW-1185">Reference proteome</keyword>
<name>R2SPL6_9ENTE</name>
<dbReference type="InterPro" id="IPR027994">
    <property type="entry name" value="WxL_dom"/>
</dbReference>
<dbReference type="OrthoDB" id="2339326at2"/>
<feature type="compositionally biased region" description="Basic and acidic residues" evidence="1">
    <location>
        <begin position="45"/>
        <end position="56"/>
    </location>
</feature>
<evidence type="ECO:0000313" key="5">
    <source>
        <dbReference type="EMBL" id="EOT59978.1"/>
    </source>
</evidence>
<comment type="caution">
    <text evidence="4">The sequence shown here is derived from an EMBL/GenBank/DDBJ whole genome shotgun (WGS) entry which is preliminary data.</text>
</comment>
<feature type="region of interest" description="Disordered" evidence="1">
    <location>
        <begin position="35"/>
        <end position="64"/>
    </location>
</feature>
<evidence type="ECO:0000256" key="2">
    <source>
        <dbReference type="SAM" id="SignalP"/>
    </source>
</evidence>
<protein>
    <recommendedName>
        <fullName evidence="3">WxL domain-containing protein</fullName>
    </recommendedName>
</protein>
<reference evidence="4 6" key="1">
    <citation type="submission" date="2013-02" db="EMBL/GenBank/DDBJ databases">
        <title>The Genome Sequence of Enterococcus haemoperoxidus BAA-382.</title>
        <authorList>
            <consortium name="The Broad Institute Genome Sequencing Platform"/>
            <consortium name="The Broad Institute Genome Sequencing Center for Infectious Disease"/>
            <person name="Earl A.M."/>
            <person name="Gilmore M.S."/>
            <person name="Lebreton F."/>
            <person name="Walker B."/>
            <person name="Young S.K."/>
            <person name="Zeng Q."/>
            <person name="Gargeya S."/>
            <person name="Fitzgerald M."/>
            <person name="Haas B."/>
            <person name="Abouelleil A."/>
            <person name="Alvarado L."/>
            <person name="Arachchi H.M."/>
            <person name="Berlin A.M."/>
            <person name="Chapman S.B."/>
            <person name="Dewar J."/>
            <person name="Goldberg J."/>
            <person name="Griggs A."/>
            <person name="Gujja S."/>
            <person name="Hansen M."/>
            <person name="Howarth C."/>
            <person name="Imamovic A."/>
            <person name="Larimer J."/>
            <person name="McCowan C."/>
            <person name="Murphy C."/>
            <person name="Neiman D."/>
            <person name="Pearson M."/>
            <person name="Priest M."/>
            <person name="Roberts A."/>
            <person name="Saif S."/>
            <person name="Shea T."/>
            <person name="Sisk P."/>
            <person name="Sykes S."/>
            <person name="Wortman J."/>
            <person name="Nusbaum C."/>
            <person name="Birren B."/>
        </authorList>
    </citation>
    <scope>NUCLEOTIDE SEQUENCE [LARGE SCALE GENOMIC DNA]</scope>
    <source>
        <strain evidence="4 6">ATCC BAA-382</strain>
    </source>
</reference>
<feature type="chain" id="PRO_5004355875" description="WxL domain-containing protein" evidence="2">
    <location>
        <begin position="26"/>
        <end position="268"/>
    </location>
</feature>
<dbReference type="AlphaFoldDB" id="R2SPL6"/>
<dbReference type="PATRIC" id="fig|1158608.3.peg.1627"/>
<dbReference type="RefSeq" id="WP_010761849.1">
    <property type="nucleotide sequence ID" value="NZ_KB946316.1"/>
</dbReference>
<keyword evidence="2" id="KW-0732">Signal</keyword>
<organism evidence="4 6">
    <name type="scientific">Enterococcus haemoperoxidus ATCC BAA-382</name>
    <dbReference type="NCBI Taxonomy" id="1158608"/>
    <lineage>
        <taxon>Bacteria</taxon>
        <taxon>Bacillati</taxon>
        <taxon>Bacillota</taxon>
        <taxon>Bacilli</taxon>
        <taxon>Lactobacillales</taxon>
        <taxon>Enterococcaceae</taxon>
        <taxon>Enterococcus</taxon>
    </lineage>
</organism>
<evidence type="ECO:0000256" key="1">
    <source>
        <dbReference type="SAM" id="MobiDB-lite"/>
    </source>
</evidence>
<sequence length="268" mass="29778">MGKKFVLSIVCVVAFLIAQAQSHFAEEHEITSKGTIKMKGQLPKDPVDPEHPEKPVDPGPGPSTDGLLRFDFAPKLKFGHNKITKTDRKFYANAQLFHDGTEARGNYIQVTDSRPGIKGWELQVRQEQQFTTLEGAKSTEKELKGASLSFDNIWVNSVTSSLDTAPEISKDTIMVDKQATTFPLATAQSGQGKGQWVIIFGASQSNPRNQKVTLEPKVDEFGTPVLDSEFENQQVYDNHSIFLTVPNETNIQAVQYQTELTWVLAELP</sequence>
<feature type="signal peptide" evidence="2">
    <location>
        <begin position="1"/>
        <end position="25"/>
    </location>
</feature>
<dbReference type="Proteomes" id="UP000013858">
    <property type="component" value="Unassembled WGS sequence"/>
</dbReference>
<feature type="domain" description="WxL" evidence="3">
    <location>
        <begin position="26"/>
        <end position="268"/>
    </location>
</feature>
<proteinExistence type="predicted"/>
<evidence type="ECO:0000313" key="4">
    <source>
        <dbReference type="EMBL" id="EOH97165.1"/>
    </source>
</evidence>
<dbReference type="eggNOG" id="ENOG50318NI">
    <property type="taxonomic scope" value="Bacteria"/>
</dbReference>
<dbReference type="Proteomes" id="UP000014197">
    <property type="component" value="Unassembled WGS sequence"/>
</dbReference>
<dbReference type="STRING" id="155618.RV06_GL000276"/>
<dbReference type="EMBL" id="ASVY01000003">
    <property type="protein sequence ID" value="EOT59978.1"/>
    <property type="molecule type" value="Genomic_DNA"/>
</dbReference>
<evidence type="ECO:0000259" key="3">
    <source>
        <dbReference type="Pfam" id="PF13731"/>
    </source>
</evidence>